<feature type="domain" description="Transcription elongation factor GreA/GreB N-terminal" evidence="11">
    <location>
        <begin position="3"/>
        <end position="73"/>
    </location>
</feature>
<name>A0AA96G965_9BACT</name>
<gene>
    <name evidence="8 12" type="primary">greA</name>
    <name evidence="12" type="ORF">PP769_14620</name>
</gene>
<evidence type="ECO:0000256" key="4">
    <source>
        <dbReference type="ARBA" id="ARBA00023125"/>
    </source>
</evidence>
<dbReference type="InterPro" id="IPR006359">
    <property type="entry name" value="Tscrpt_elong_fac_GreA"/>
</dbReference>
<dbReference type="InterPro" id="IPR018151">
    <property type="entry name" value="TF_GreA/GreB_CS"/>
</dbReference>
<dbReference type="GO" id="GO:0003746">
    <property type="term" value="F:translation elongation factor activity"/>
    <property type="evidence" value="ECO:0007669"/>
    <property type="project" value="UniProtKB-KW"/>
</dbReference>
<keyword evidence="3 8" id="KW-0805">Transcription regulation</keyword>
<dbReference type="AlphaFoldDB" id="A0AA96G965"/>
<dbReference type="Gene3D" id="1.10.287.180">
    <property type="entry name" value="Transcription elongation factor, GreA/GreB, N-terminal domain"/>
    <property type="match status" value="1"/>
</dbReference>
<organism evidence="12 13">
    <name type="scientific">Candidatus Nitrospira allomarina</name>
    <dbReference type="NCBI Taxonomy" id="3020900"/>
    <lineage>
        <taxon>Bacteria</taxon>
        <taxon>Pseudomonadati</taxon>
        <taxon>Nitrospirota</taxon>
        <taxon>Nitrospiria</taxon>
        <taxon>Nitrospirales</taxon>
        <taxon>Nitrospiraceae</taxon>
        <taxon>Nitrospira</taxon>
    </lineage>
</organism>
<evidence type="ECO:0000256" key="2">
    <source>
        <dbReference type="ARBA" id="ARBA00013729"/>
    </source>
</evidence>
<dbReference type="KEGG" id="nall:PP769_14620"/>
<comment type="function">
    <text evidence="6 8 9">Necessary for efficient RNA polymerase transcription elongation past template-encoded arresting sites. The arresting sites in DNA have the property of trapping a certain fraction of elongating RNA polymerases that pass through, resulting in locked ternary complexes. Cleavage of the nascent transcript by cleavage factors such as GreA or GreB allows the resumption of elongation from the new 3'terminus. GreA releases sequences of 2 to 3 nucleotides.</text>
</comment>
<dbReference type="PROSITE" id="PS00829">
    <property type="entry name" value="GREAB_1"/>
    <property type="match status" value="1"/>
</dbReference>
<evidence type="ECO:0000256" key="3">
    <source>
        <dbReference type="ARBA" id="ARBA00023015"/>
    </source>
</evidence>
<accession>A0AA96G965</accession>
<keyword evidence="12" id="KW-0251">Elongation factor</keyword>
<reference evidence="12 13" key="1">
    <citation type="submission" date="2023-01" db="EMBL/GenBank/DDBJ databases">
        <title>Cultivation and genomic characterization of new, ubiquitous marine nitrite-oxidizing bacteria from the Nitrospirales.</title>
        <authorList>
            <person name="Mueller A.J."/>
            <person name="Daebeler A."/>
            <person name="Herbold C.W."/>
            <person name="Kirkegaard R.H."/>
            <person name="Daims H."/>
        </authorList>
    </citation>
    <scope>NUCLEOTIDE SEQUENCE [LARGE SCALE GENOMIC DNA]</scope>
    <source>
        <strain evidence="12 13">VA</strain>
    </source>
</reference>
<dbReference type="GO" id="GO:0003677">
    <property type="term" value="F:DNA binding"/>
    <property type="evidence" value="ECO:0007669"/>
    <property type="project" value="UniProtKB-UniRule"/>
</dbReference>
<dbReference type="FunFam" id="3.10.50.30:FF:000001">
    <property type="entry name" value="Transcription elongation factor GreA"/>
    <property type="match status" value="1"/>
</dbReference>
<dbReference type="HAMAP" id="MF_00105">
    <property type="entry name" value="GreA_GreB"/>
    <property type="match status" value="1"/>
</dbReference>
<evidence type="ECO:0000259" key="11">
    <source>
        <dbReference type="Pfam" id="PF03449"/>
    </source>
</evidence>
<dbReference type="FunFam" id="1.10.287.180:FF:000001">
    <property type="entry name" value="Transcription elongation factor GreA"/>
    <property type="match status" value="1"/>
</dbReference>
<dbReference type="NCBIfam" id="TIGR01462">
    <property type="entry name" value="greA"/>
    <property type="match status" value="1"/>
</dbReference>
<dbReference type="NCBIfam" id="NF001263">
    <property type="entry name" value="PRK00226.1-4"/>
    <property type="match status" value="1"/>
</dbReference>
<dbReference type="PIRSF" id="PIRSF006092">
    <property type="entry name" value="GreA_GreB"/>
    <property type="match status" value="1"/>
</dbReference>
<dbReference type="NCBIfam" id="NF001261">
    <property type="entry name" value="PRK00226.1-2"/>
    <property type="match status" value="1"/>
</dbReference>
<protein>
    <recommendedName>
        <fullName evidence="2 8">Transcription elongation factor GreA</fullName>
    </recommendedName>
    <alternativeName>
        <fullName evidence="7 8">Transcript cleavage factor GreA</fullName>
    </alternativeName>
</protein>
<proteinExistence type="inferred from homology"/>
<dbReference type="GO" id="GO:0006354">
    <property type="term" value="P:DNA-templated transcription elongation"/>
    <property type="evidence" value="ECO:0007669"/>
    <property type="project" value="TreeGrafter"/>
</dbReference>
<keyword evidence="4 8" id="KW-0238">DNA-binding</keyword>
<dbReference type="GO" id="GO:0070063">
    <property type="term" value="F:RNA polymerase binding"/>
    <property type="evidence" value="ECO:0007669"/>
    <property type="project" value="InterPro"/>
</dbReference>
<dbReference type="Gene3D" id="3.10.50.30">
    <property type="entry name" value="Transcription elongation factor, GreA/GreB, C-terminal domain"/>
    <property type="match status" value="1"/>
</dbReference>
<dbReference type="SUPFAM" id="SSF54534">
    <property type="entry name" value="FKBP-like"/>
    <property type="match status" value="1"/>
</dbReference>
<dbReference type="InterPro" id="IPR022691">
    <property type="entry name" value="Tscrpt_elong_fac_GreA/B_N"/>
</dbReference>
<dbReference type="NCBIfam" id="NF001264">
    <property type="entry name" value="PRK00226.1-5"/>
    <property type="match status" value="1"/>
</dbReference>
<dbReference type="InterPro" id="IPR028624">
    <property type="entry name" value="Tscrpt_elong_fac_GreA/B"/>
</dbReference>
<evidence type="ECO:0000313" key="13">
    <source>
        <dbReference type="Proteomes" id="UP001302719"/>
    </source>
</evidence>
<evidence type="ECO:0000313" key="12">
    <source>
        <dbReference type="EMBL" id="WNM57201.1"/>
    </source>
</evidence>
<dbReference type="Pfam" id="PF03449">
    <property type="entry name" value="GreA_GreB_N"/>
    <property type="match status" value="1"/>
</dbReference>
<evidence type="ECO:0000256" key="1">
    <source>
        <dbReference type="ARBA" id="ARBA00008213"/>
    </source>
</evidence>
<dbReference type="SUPFAM" id="SSF46557">
    <property type="entry name" value="GreA transcript cleavage protein, N-terminal domain"/>
    <property type="match status" value="1"/>
</dbReference>
<dbReference type="InterPro" id="IPR001437">
    <property type="entry name" value="Tscrpt_elong_fac_GreA/B_C"/>
</dbReference>
<dbReference type="Proteomes" id="UP001302719">
    <property type="component" value="Chromosome"/>
</dbReference>
<dbReference type="PANTHER" id="PTHR30437">
    <property type="entry name" value="TRANSCRIPTION ELONGATION FACTOR GREA"/>
    <property type="match status" value="1"/>
</dbReference>
<evidence type="ECO:0000259" key="10">
    <source>
        <dbReference type="Pfam" id="PF01272"/>
    </source>
</evidence>
<evidence type="ECO:0000256" key="6">
    <source>
        <dbReference type="ARBA" id="ARBA00024916"/>
    </source>
</evidence>
<sequence>MKIPMTKKGYEALQAELARLRREDRPKNIQAITEAREHGDLKENAEYKAAKEQQQFIDTRMSELEHKLSIAQVVEISPGQSDTVVFGATVTILSLESQEEKRYTLVGQEEADIKNGSISVQSPIGRALIGHRVGDIVEVHRPAGVIEYQIQSICFEEL</sequence>
<dbReference type="EMBL" id="CP116967">
    <property type="protein sequence ID" value="WNM57201.1"/>
    <property type="molecule type" value="Genomic_DNA"/>
</dbReference>
<evidence type="ECO:0000256" key="9">
    <source>
        <dbReference type="RuleBase" id="RU000556"/>
    </source>
</evidence>
<dbReference type="GO" id="GO:0032784">
    <property type="term" value="P:regulation of DNA-templated transcription elongation"/>
    <property type="evidence" value="ECO:0007669"/>
    <property type="project" value="UniProtKB-UniRule"/>
</dbReference>
<dbReference type="PROSITE" id="PS00830">
    <property type="entry name" value="GREAB_2"/>
    <property type="match status" value="1"/>
</dbReference>
<evidence type="ECO:0000256" key="8">
    <source>
        <dbReference type="HAMAP-Rule" id="MF_00105"/>
    </source>
</evidence>
<dbReference type="PANTHER" id="PTHR30437:SF4">
    <property type="entry name" value="TRANSCRIPTION ELONGATION FACTOR GREA"/>
    <property type="match status" value="1"/>
</dbReference>
<dbReference type="InterPro" id="IPR036953">
    <property type="entry name" value="GreA/GreB_C_sf"/>
</dbReference>
<feature type="domain" description="Transcription elongation factor GreA/GreB C-terminal" evidence="10">
    <location>
        <begin position="80"/>
        <end position="153"/>
    </location>
</feature>
<keyword evidence="13" id="KW-1185">Reference proteome</keyword>
<dbReference type="Pfam" id="PF01272">
    <property type="entry name" value="GreA_GreB"/>
    <property type="match status" value="1"/>
</dbReference>
<keyword evidence="12" id="KW-0648">Protein biosynthesis</keyword>
<comment type="similarity">
    <text evidence="1 8 9">Belongs to the GreA/GreB family.</text>
</comment>
<dbReference type="InterPro" id="IPR036805">
    <property type="entry name" value="Tscrpt_elong_fac_GreA/B_N_sf"/>
</dbReference>
<evidence type="ECO:0000256" key="7">
    <source>
        <dbReference type="ARBA" id="ARBA00030776"/>
    </source>
</evidence>
<keyword evidence="5 8" id="KW-0804">Transcription</keyword>
<evidence type="ECO:0000256" key="5">
    <source>
        <dbReference type="ARBA" id="ARBA00023163"/>
    </source>
</evidence>
<dbReference type="InterPro" id="IPR023459">
    <property type="entry name" value="Tscrpt_elong_fac_GreA/B_fam"/>
</dbReference>
<dbReference type="RefSeq" id="WP_312641406.1">
    <property type="nucleotide sequence ID" value="NZ_CP116967.1"/>
</dbReference>